<dbReference type="Proteomes" id="UP000321570">
    <property type="component" value="Unassembled WGS sequence"/>
</dbReference>
<keyword evidence="2" id="KW-1185">Reference proteome</keyword>
<protein>
    <submittedName>
        <fullName evidence="1">Uncharacterized protein</fullName>
    </submittedName>
</protein>
<name>A0A564YCZ0_HYMDI</name>
<sequence>MNKSFEEVLAVCHQASSEAESSQTQPPVSPLRPIRLIVSRLVSNKQNQNQSRIISARSFTVPQSSVLKEAAKLAAEIREESTSFTYASDSSPDMANFAEGLGTNGLERGVVIE</sequence>
<accession>A0A564YCZ0</accession>
<dbReference type="AlphaFoldDB" id="A0A564YCZ0"/>
<reference evidence="1 2" key="1">
    <citation type="submission" date="2019-07" db="EMBL/GenBank/DDBJ databases">
        <authorList>
            <person name="Jastrzebski P J."/>
            <person name="Paukszto L."/>
            <person name="Jastrzebski P J."/>
        </authorList>
    </citation>
    <scope>NUCLEOTIDE SEQUENCE [LARGE SCALE GENOMIC DNA]</scope>
    <source>
        <strain evidence="1 2">WMS-il1</strain>
    </source>
</reference>
<evidence type="ECO:0000313" key="2">
    <source>
        <dbReference type="Proteomes" id="UP000321570"/>
    </source>
</evidence>
<organism evidence="1 2">
    <name type="scientific">Hymenolepis diminuta</name>
    <name type="common">Rat tapeworm</name>
    <dbReference type="NCBI Taxonomy" id="6216"/>
    <lineage>
        <taxon>Eukaryota</taxon>
        <taxon>Metazoa</taxon>
        <taxon>Spiralia</taxon>
        <taxon>Lophotrochozoa</taxon>
        <taxon>Platyhelminthes</taxon>
        <taxon>Cestoda</taxon>
        <taxon>Eucestoda</taxon>
        <taxon>Cyclophyllidea</taxon>
        <taxon>Hymenolepididae</taxon>
        <taxon>Hymenolepis</taxon>
    </lineage>
</organism>
<proteinExistence type="predicted"/>
<gene>
    <name evidence="1" type="ORF">WMSIL1_LOCUS5013</name>
</gene>
<feature type="non-terminal residue" evidence="1">
    <location>
        <position position="113"/>
    </location>
</feature>
<dbReference type="EMBL" id="CABIJS010000155">
    <property type="protein sequence ID" value="VUZ45080.1"/>
    <property type="molecule type" value="Genomic_DNA"/>
</dbReference>
<evidence type="ECO:0000313" key="1">
    <source>
        <dbReference type="EMBL" id="VUZ45080.1"/>
    </source>
</evidence>